<dbReference type="Proteomes" id="UP000095283">
    <property type="component" value="Unplaced"/>
</dbReference>
<feature type="region of interest" description="Disordered" evidence="1">
    <location>
        <begin position="1"/>
        <end position="96"/>
    </location>
</feature>
<feature type="compositionally biased region" description="Basic and acidic residues" evidence="1">
    <location>
        <begin position="13"/>
        <end position="27"/>
    </location>
</feature>
<keyword evidence="3" id="KW-1185">Reference proteome</keyword>
<evidence type="ECO:0000313" key="3">
    <source>
        <dbReference type="Proteomes" id="UP000095283"/>
    </source>
</evidence>
<dbReference type="WBParaSite" id="Hba_20995">
    <property type="protein sequence ID" value="Hba_20995"/>
    <property type="gene ID" value="Hba_20995"/>
</dbReference>
<proteinExistence type="predicted"/>
<evidence type="ECO:0000313" key="4">
    <source>
        <dbReference type="WBParaSite" id="Hba_20995"/>
    </source>
</evidence>
<protein>
    <recommendedName>
        <fullName evidence="2">Argonaute protein hrde-1/Nuclear RNAi defective-3 protein-like N-terminal domain-containing protein</fullName>
    </recommendedName>
</protein>
<sequence>MDVLDNILPLMDKGGEKKKVKKEDVKDTSAQSSSFRIPKKPRNTTETAIGQQTSETNNSVSMQTRSEPVPSLSLRDNYRGECKSVSNSGAENKSRDSSINIKRFDTTKRFNFVVPRTIVVEMNGVALDLSNAVEAVDRYHVTITQVRGQKEKDATRGPKNDIAFQHRRRALFSIVRQIMKTHQEHFGSNRYAHIYDLGNTLYSIGCNISAADGEQTYHLNADEISSSFARSFFGGSRLTEMIVTFVHTGKVYLKGPSLYESDGSFREAQKFFEVLSSQIILEFQGFLFSDYLGYMNKFYEKSQENDKKLGDGKCVKNGFEKNVRILGDNVDNAIPVMQTDIYNYYY</sequence>
<evidence type="ECO:0000259" key="2">
    <source>
        <dbReference type="Pfam" id="PF25128"/>
    </source>
</evidence>
<dbReference type="AlphaFoldDB" id="A0A1I7XT50"/>
<accession>A0A1I7XT50</accession>
<evidence type="ECO:0000256" key="1">
    <source>
        <dbReference type="SAM" id="MobiDB-lite"/>
    </source>
</evidence>
<reference evidence="4" key="1">
    <citation type="submission" date="2016-11" db="UniProtKB">
        <authorList>
            <consortium name="WormBaseParasite"/>
        </authorList>
    </citation>
    <scope>IDENTIFICATION</scope>
</reference>
<feature type="compositionally biased region" description="Polar residues" evidence="1">
    <location>
        <begin position="44"/>
        <end position="66"/>
    </location>
</feature>
<organism evidence="3 4">
    <name type="scientific">Heterorhabditis bacteriophora</name>
    <name type="common">Entomopathogenic nematode worm</name>
    <dbReference type="NCBI Taxonomy" id="37862"/>
    <lineage>
        <taxon>Eukaryota</taxon>
        <taxon>Metazoa</taxon>
        <taxon>Ecdysozoa</taxon>
        <taxon>Nematoda</taxon>
        <taxon>Chromadorea</taxon>
        <taxon>Rhabditida</taxon>
        <taxon>Rhabditina</taxon>
        <taxon>Rhabditomorpha</taxon>
        <taxon>Strongyloidea</taxon>
        <taxon>Heterorhabditidae</taxon>
        <taxon>Heterorhabditis</taxon>
    </lineage>
</organism>
<dbReference type="Pfam" id="PF25128">
    <property type="entry name" value="HRDE1_NRDE3_N"/>
    <property type="match status" value="1"/>
</dbReference>
<dbReference type="InterPro" id="IPR056992">
    <property type="entry name" value="HRDE1/NRDE-3-like_N"/>
</dbReference>
<name>A0A1I7XT50_HETBA</name>
<feature type="domain" description="Argonaute protein hrde-1/Nuclear RNAi defective-3 protein-like N-terminal" evidence="2">
    <location>
        <begin position="111"/>
        <end position="224"/>
    </location>
</feature>